<evidence type="ECO:0008006" key="4">
    <source>
        <dbReference type="Google" id="ProtNLM"/>
    </source>
</evidence>
<dbReference type="OrthoDB" id="282393at2"/>
<organism evidence="2 3">
    <name type="scientific">Pseudaquabacterium pictum</name>
    <dbReference type="NCBI Taxonomy" id="2315236"/>
    <lineage>
        <taxon>Bacteria</taxon>
        <taxon>Pseudomonadati</taxon>
        <taxon>Pseudomonadota</taxon>
        <taxon>Betaproteobacteria</taxon>
        <taxon>Burkholderiales</taxon>
        <taxon>Sphaerotilaceae</taxon>
        <taxon>Pseudaquabacterium</taxon>
    </lineage>
</organism>
<keyword evidence="1" id="KW-0472">Membrane</keyword>
<dbReference type="InterPro" id="IPR052948">
    <property type="entry name" value="Low_temp-induced_all0457"/>
</dbReference>
<gene>
    <name evidence="2" type="ORF">AQPW35_39920</name>
</gene>
<evidence type="ECO:0000313" key="2">
    <source>
        <dbReference type="EMBL" id="GCL64911.1"/>
    </source>
</evidence>
<reference evidence="3" key="1">
    <citation type="submission" date="2019-03" db="EMBL/GenBank/DDBJ databases">
        <title>Aquabacterium pictum sp.nov., the first bacteriochlorophyll a-containing freshwater bacterium in the genus Aquabacterium of the class Betaproteobacteria.</title>
        <authorList>
            <person name="Hirose S."/>
            <person name="Tank M."/>
            <person name="Hara E."/>
            <person name="Tamaki H."/>
            <person name="Takaichi S."/>
            <person name="Haruta S."/>
            <person name="Hanada S."/>
        </authorList>
    </citation>
    <scope>NUCLEOTIDE SEQUENCE [LARGE SCALE GENOMIC DNA]</scope>
    <source>
        <strain evidence="3">W35</strain>
    </source>
</reference>
<proteinExistence type="predicted"/>
<comment type="caution">
    <text evidence="2">The sequence shown here is derived from an EMBL/GenBank/DDBJ whole genome shotgun (WGS) entry which is preliminary data.</text>
</comment>
<feature type="transmembrane region" description="Helical" evidence="1">
    <location>
        <begin position="73"/>
        <end position="97"/>
    </location>
</feature>
<dbReference type="PANTHER" id="PTHR36109:SF2">
    <property type="entry name" value="MEMBRANE PROTEIN"/>
    <property type="match status" value="1"/>
</dbReference>
<accession>A0A480AU33</accession>
<evidence type="ECO:0000313" key="3">
    <source>
        <dbReference type="Proteomes" id="UP000301751"/>
    </source>
</evidence>
<keyword evidence="1" id="KW-1133">Transmembrane helix</keyword>
<feature type="transmembrane region" description="Helical" evidence="1">
    <location>
        <begin position="109"/>
        <end position="133"/>
    </location>
</feature>
<dbReference type="EMBL" id="BJCL01000012">
    <property type="protein sequence ID" value="GCL64911.1"/>
    <property type="molecule type" value="Genomic_DNA"/>
</dbReference>
<dbReference type="Proteomes" id="UP000301751">
    <property type="component" value="Unassembled WGS sequence"/>
</dbReference>
<keyword evidence="1" id="KW-0812">Transmembrane</keyword>
<sequence length="179" mass="17731">MADTSRVITGLFPDRDSAERAYQGVVDRGYGKDDVNLVMSDATRERHFGNRSAGGGDGVETALGNKAAEGAGIGAGIGGTVGAIAAVLAAVGTSIALPGLGLVIAGPVVAALAGAGAGGAAGTLVGALIGLGIPEERVKGYESGIAQGGILLGVRPRSDEDADQLARMWRDARGADIHR</sequence>
<keyword evidence="3" id="KW-1185">Reference proteome</keyword>
<name>A0A480AU33_9BURK</name>
<dbReference type="RefSeq" id="WP_137734632.1">
    <property type="nucleotide sequence ID" value="NZ_BJCL01000012.1"/>
</dbReference>
<protein>
    <recommendedName>
        <fullName evidence="4">General stress protein 17M-like domain-containing protein</fullName>
    </recommendedName>
</protein>
<evidence type="ECO:0000256" key="1">
    <source>
        <dbReference type="SAM" id="Phobius"/>
    </source>
</evidence>
<dbReference type="AlphaFoldDB" id="A0A480AU33"/>
<dbReference type="PANTHER" id="PTHR36109">
    <property type="entry name" value="MEMBRANE PROTEIN-RELATED"/>
    <property type="match status" value="1"/>
</dbReference>